<dbReference type="PANTHER" id="PTHR43477:SF1">
    <property type="entry name" value="DIHYDROANTICAPSIN 7-DEHYDROGENASE"/>
    <property type="match status" value="1"/>
</dbReference>
<dbReference type="Gene3D" id="3.40.50.720">
    <property type="entry name" value="NAD(P)-binding Rossmann-like Domain"/>
    <property type="match status" value="1"/>
</dbReference>
<dbReference type="EMBL" id="CAEZTC010000178">
    <property type="protein sequence ID" value="CAB4568342.1"/>
    <property type="molecule type" value="Genomic_DNA"/>
</dbReference>
<name>A0A6J6DW74_9ZZZZ</name>
<evidence type="ECO:0000313" key="3">
    <source>
        <dbReference type="EMBL" id="CAB4568342.1"/>
    </source>
</evidence>
<accession>A0A6J6DW74</accession>
<protein>
    <submittedName>
        <fullName evidence="3">Unannotated protein</fullName>
    </submittedName>
</protein>
<evidence type="ECO:0000256" key="1">
    <source>
        <dbReference type="ARBA" id="ARBA00006484"/>
    </source>
</evidence>
<dbReference type="PRINTS" id="PR00081">
    <property type="entry name" value="GDHRDH"/>
</dbReference>
<dbReference type="InterPro" id="IPR036291">
    <property type="entry name" value="NAD(P)-bd_dom_sf"/>
</dbReference>
<keyword evidence="2" id="KW-0560">Oxidoreductase</keyword>
<dbReference type="SUPFAM" id="SSF51735">
    <property type="entry name" value="NAD(P)-binding Rossmann-fold domains"/>
    <property type="match status" value="1"/>
</dbReference>
<dbReference type="GO" id="GO:0016491">
    <property type="term" value="F:oxidoreductase activity"/>
    <property type="evidence" value="ECO:0007669"/>
    <property type="project" value="UniProtKB-KW"/>
</dbReference>
<dbReference type="InterPro" id="IPR002347">
    <property type="entry name" value="SDR_fam"/>
</dbReference>
<proteinExistence type="inferred from homology"/>
<dbReference type="Pfam" id="PF13561">
    <property type="entry name" value="adh_short_C2"/>
    <property type="match status" value="1"/>
</dbReference>
<gene>
    <name evidence="3" type="ORF">UFOPK1572_01226</name>
    <name evidence="4" type="ORF">UFOPK2169_01810</name>
</gene>
<comment type="similarity">
    <text evidence="1">Belongs to the short-chain dehydrogenases/reductases (SDR) family.</text>
</comment>
<dbReference type="PANTHER" id="PTHR43477">
    <property type="entry name" value="DIHYDROANTICAPSIN 7-DEHYDROGENASE"/>
    <property type="match status" value="1"/>
</dbReference>
<organism evidence="3">
    <name type="scientific">freshwater metagenome</name>
    <dbReference type="NCBI Taxonomy" id="449393"/>
    <lineage>
        <taxon>unclassified sequences</taxon>
        <taxon>metagenomes</taxon>
        <taxon>ecological metagenomes</taxon>
    </lineage>
</organism>
<evidence type="ECO:0000256" key="2">
    <source>
        <dbReference type="ARBA" id="ARBA00023002"/>
    </source>
</evidence>
<reference evidence="3" key="1">
    <citation type="submission" date="2020-05" db="EMBL/GenBank/DDBJ databases">
        <authorList>
            <person name="Chiriac C."/>
            <person name="Salcher M."/>
            <person name="Ghai R."/>
            <person name="Kavagutti S V."/>
        </authorList>
    </citation>
    <scope>NUCLEOTIDE SEQUENCE</scope>
</reference>
<sequence>MNTPQRRVTVINDGRFYAGPPLARFLAARDHNVVIGDAPSELIASLESAGVQAVSVQGVNSRGNTQGFQQLVTSALEHFGRIDSASMFSGQIITGSILKSTREDLDAVYEGCLVLPYEFLKAVLPVMKVQESGQVLIITSASGARPTPGAPLYSSLRAAASMLARNAASEMAKHGVQVNAVGTNFMDFPEFLRASGATDPEVRKKVESQVPLHRLGTLDEFASFCMPYLDGTSRFATGQFVSFSGGWS</sequence>
<evidence type="ECO:0000313" key="4">
    <source>
        <dbReference type="EMBL" id="CAB4668161.1"/>
    </source>
</evidence>
<dbReference type="InterPro" id="IPR051122">
    <property type="entry name" value="SDR_DHRS6-like"/>
</dbReference>
<dbReference type="AlphaFoldDB" id="A0A6J6DW74"/>
<dbReference type="EMBL" id="CAEZWE010000125">
    <property type="protein sequence ID" value="CAB4668161.1"/>
    <property type="molecule type" value="Genomic_DNA"/>
</dbReference>